<sequence>MLSGQTGSDTNTLRPVETWSDGKRAYYKFKLTKTGQLPRIYHDGAPGTWILNNIQIEKGEAPTEFQYDDIQEDLNNPANYMWQLTKGKDGEKGATGLQGAPGTPGKDGKTPYYHLAYANKDADGNFVDFTFTDDKRQYKGSYVDYNQESSTNPNKYTWEKSIWQIEQEKANQIDVNNVIEILSETQEKMNAIDTTLNVTKDNAIITHSAEYITTIEKLVGNADNSDQQLKLLQQMAEKIDTYFIFDDAFTIGKSDSKNKVKVTNEELQFLNGETLMAYMSGVYTVMKNAKVQGSLELNNHKFTSIGSDITAVVYIGG</sequence>
<evidence type="ECO:0000313" key="2">
    <source>
        <dbReference type="Proteomes" id="UP000198833"/>
    </source>
</evidence>
<organism evidence="1 2">
    <name type="scientific">Ignavigranum ruoffiae</name>
    <dbReference type="NCBI Taxonomy" id="89093"/>
    <lineage>
        <taxon>Bacteria</taxon>
        <taxon>Bacillati</taxon>
        <taxon>Bacillota</taxon>
        <taxon>Bacilli</taxon>
        <taxon>Lactobacillales</taxon>
        <taxon>Aerococcaceae</taxon>
        <taxon>Ignavigranum</taxon>
    </lineage>
</organism>
<dbReference type="EMBL" id="FOEN01000003">
    <property type="protein sequence ID" value="SEP91781.1"/>
    <property type="molecule type" value="Genomic_DNA"/>
</dbReference>
<dbReference type="RefSeq" id="WP_092570837.1">
    <property type="nucleotide sequence ID" value="NZ_FOEN01000003.1"/>
</dbReference>
<dbReference type="STRING" id="89093.SAMN04488558_10383"/>
<evidence type="ECO:0008006" key="3">
    <source>
        <dbReference type="Google" id="ProtNLM"/>
    </source>
</evidence>
<protein>
    <recommendedName>
        <fullName evidence="3">Collagen triple helix repeat-containing protein</fullName>
    </recommendedName>
</protein>
<dbReference type="Gene3D" id="1.20.5.320">
    <property type="entry name" value="6-Phosphogluconate Dehydrogenase, domain 3"/>
    <property type="match status" value="1"/>
</dbReference>
<reference evidence="1 2" key="1">
    <citation type="submission" date="2016-10" db="EMBL/GenBank/DDBJ databases">
        <authorList>
            <person name="de Groot N.N."/>
        </authorList>
    </citation>
    <scope>NUCLEOTIDE SEQUENCE [LARGE SCALE GENOMIC DNA]</scope>
    <source>
        <strain evidence="1 2">DSM 15695</strain>
    </source>
</reference>
<gene>
    <name evidence="1" type="ORF">SAMN04488558_10383</name>
</gene>
<accession>A0A1H9BSV0</accession>
<dbReference type="Proteomes" id="UP000198833">
    <property type="component" value="Unassembled WGS sequence"/>
</dbReference>
<name>A0A1H9BSV0_9LACT</name>
<dbReference type="AlphaFoldDB" id="A0A1H9BSV0"/>
<evidence type="ECO:0000313" key="1">
    <source>
        <dbReference type="EMBL" id="SEP91781.1"/>
    </source>
</evidence>
<dbReference type="OrthoDB" id="2237640at2"/>
<keyword evidence="2" id="KW-1185">Reference proteome</keyword>
<proteinExistence type="predicted"/>